<evidence type="ECO:0000256" key="3">
    <source>
        <dbReference type="ARBA" id="ARBA00011720"/>
    </source>
</evidence>
<evidence type="ECO:0000313" key="13">
    <source>
        <dbReference type="Proteomes" id="UP000000305"/>
    </source>
</evidence>
<keyword evidence="7" id="KW-1133">Transmembrane helix</keyword>
<dbReference type="KEGG" id="dpx:DAPPUDRAFT_242020"/>
<evidence type="ECO:0000313" key="12">
    <source>
        <dbReference type="EMBL" id="EFX81660.1"/>
    </source>
</evidence>
<dbReference type="HOGENOM" id="CLU_960624_0_0_1"/>
<dbReference type="PANTHER" id="PTHR13448:SF0">
    <property type="entry name" value="TRANSMEMBRANE PROTEIN 214"/>
    <property type="match status" value="1"/>
</dbReference>
<evidence type="ECO:0000256" key="6">
    <source>
        <dbReference type="ARBA" id="ARBA00022824"/>
    </source>
</evidence>
<accession>E9GFN0</accession>
<organism evidence="12 13">
    <name type="scientific">Daphnia pulex</name>
    <name type="common">Water flea</name>
    <dbReference type="NCBI Taxonomy" id="6669"/>
    <lineage>
        <taxon>Eukaryota</taxon>
        <taxon>Metazoa</taxon>
        <taxon>Ecdysozoa</taxon>
        <taxon>Arthropoda</taxon>
        <taxon>Crustacea</taxon>
        <taxon>Branchiopoda</taxon>
        <taxon>Diplostraca</taxon>
        <taxon>Cladocera</taxon>
        <taxon>Anomopoda</taxon>
        <taxon>Daphniidae</taxon>
        <taxon>Daphnia</taxon>
    </lineage>
</organism>
<dbReference type="STRING" id="6669.E9GFN0"/>
<dbReference type="InParanoid" id="E9GFN0"/>
<sequence length="290" mass="31516">MYEEKQGQWEVVGGKASGKPKGKTISNKTNGTAGPKSTPKPIIKVDELVTPLDTKYALLDPQLRAKAKQEALGLPDKPVVKAKAKPATATASKDVVKKKPSKEPVKEKIIKSLPEALKQLNTNELGAAISTVKARFPNSRLQWLKELASYLNNHTSADADPIFSGKPRDYPSNILTPELKTLITSTIKSCDDEAFSVFIEQSLITLPSEMNRGVSVCGTKIVLQLLCLHKPNLVLSHLARANEILATNESNRPVTLSILWILSQSSFKDSSVGLQVSLSLLLQVSATEEQ</sequence>
<dbReference type="GO" id="GO:0006915">
    <property type="term" value="P:apoptotic process"/>
    <property type="evidence" value="ECO:0007669"/>
    <property type="project" value="UniProtKB-KW"/>
</dbReference>
<gene>
    <name evidence="12" type="ORF">DAPPUDRAFT_242020</name>
</gene>
<dbReference type="PANTHER" id="PTHR13448">
    <property type="entry name" value="TRANSMEMBRANE PROTEIN 214"/>
    <property type="match status" value="1"/>
</dbReference>
<feature type="region of interest" description="Disordered" evidence="11">
    <location>
        <begin position="1"/>
        <end position="40"/>
    </location>
</feature>
<dbReference type="OMA" id="CDDEAFS"/>
<name>E9GFN0_DAPPU</name>
<keyword evidence="13" id="KW-1185">Reference proteome</keyword>
<keyword evidence="5" id="KW-0053">Apoptosis</keyword>
<comment type="function">
    <text evidence="10">Critical mediator, in cooperation with CASP4, of endoplasmic reticulum-stress induced apoptosis. Required or the activation of CASP4 following endoplasmic reticulum stress.</text>
</comment>
<keyword evidence="4" id="KW-0812">Transmembrane</keyword>
<evidence type="ECO:0000256" key="11">
    <source>
        <dbReference type="SAM" id="MobiDB-lite"/>
    </source>
</evidence>
<dbReference type="InterPro" id="IPR019308">
    <property type="entry name" value="TMEM214"/>
</dbReference>
<dbReference type="OrthoDB" id="10022292at2759"/>
<comment type="subunit">
    <text evidence="3">Constitutively interacts with CASP4; required for the localization of procaspase 4 to the ER.</text>
</comment>
<dbReference type="Proteomes" id="UP000000305">
    <property type="component" value="Unassembled WGS sequence"/>
</dbReference>
<dbReference type="EMBL" id="GL732542">
    <property type="protein sequence ID" value="EFX81660.1"/>
    <property type="molecule type" value="Genomic_DNA"/>
</dbReference>
<keyword evidence="8" id="KW-0472">Membrane</keyword>
<evidence type="ECO:0000256" key="1">
    <source>
        <dbReference type="ARBA" id="ARBA00004477"/>
    </source>
</evidence>
<comment type="subcellular location">
    <subcellularLocation>
        <location evidence="1">Endoplasmic reticulum membrane</location>
        <topology evidence="1">Multi-pass membrane protein</topology>
    </subcellularLocation>
</comment>
<keyword evidence="6" id="KW-0256">Endoplasmic reticulum</keyword>
<evidence type="ECO:0000256" key="8">
    <source>
        <dbReference type="ARBA" id="ARBA00023136"/>
    </source>
</evidence>
<dbReference type="GO" id="GO:0005789">
    <property type="term" value="C:endoplasmic reticulum membrane"/>
    <property type="evidence" value="ECO:0007669"/>
    <property type="project" value="UniProtKB-SubCell"/>
</dbReference>
<comment type="similarity">
    <text evidence="2">Belongs to the TMEM214 family.</text>
</comment>
<evidence type="ECO:0000256" key="2">
    <source>
        <dbReference type="ARBA" id="ARBA00007984"/>
    </source>
</evidence>
<evidence type="ECO:0000256" key="5">
    <source>
        <dbReference type="ARBA" id="ARBA00022703"/>
    </source>
</evidence>
<dbReference type="Pfam" id="PF10151">
    <property type="entry name" value="TMEM214"/>
    <property type="match status" value="1"/>
</dbReference>
<evidence type="ECO:0000256" key="4">
    <source>
        <dbReference type="ARBA" id="ARBA00022692"/>
    </source>
</evidence>
<reference evidence="12 13" key="1">
    <citation type="journal article" date="2011" name="Science">
        <title>The ecoresponsive genome of Daphnia pulex.</title>
        <authorList>
            <person name="Colbourne J.K."/>
            <person name="Pfrender M.E."/>
            <person name="Gilbert D."/>
            <person name="Thomas W.K."/>
            <person name="Tucker A."/>
            <person name="Oakley T.H."/>
            <person name="Tokishita S."/>
            <person name="Aerts A."/>
            <person name="Arnold G.J."/>
            <person name="Basu M.K."/>
            <person name="Bauer D.J."/>
            <person name="Caceres C.E."/>
            <person name="Carmel L."/>
            <person name="Casola C."/>
            <person name="Choi J.H."/>
            <person name="Detter J.C."/>
            <person name="Dong Q."/>
            <person name="Dusheyko S."/>
            <person name="Eads B.D."/>
            <person name="Frohlich T."/>
            <person name="Geiler-Samerotte K.A."/>
            <person name="Gerlach D."/>
            <person name="Hatcher P."/>
            <person name="Jogdeo S."/>
            <person name="Krijgsveld J."/>
            <person name="Kriventseva E.V."/>
            <person name="Kultz D."/>
            <person name="Laforsch C."/>
            <person name="Lindquist E."/>
            <person name="Lopez J."/>
            <person name="Manak J.R."/>
            <person name="Muller J."/>
            <person name="Pangilinan J."/>
            <person name="Patwardhan R.P."/>
            <person name="Pitluck S."/>
            <person name="Pritham E.J."/>
            <person name="Rechtsteiner A."/>
            <person name="Rho M."/>
            <person name="Rogozin I.B."/>
            <person name="Sakarya O."/>
            <person name="Salamov A."/>
            <person name="Schaack S."/>
            <person name="Shapiro H."/>
            <person name="Shiga Y."/>
            <person name="Skalitzky C."/>
            <person name="Smith Z."/>
            <person name="Souvorov A."/>
            <person name="Sung W."/>
            <person name="Tang Z."/>
            <person name="Tsuchiya D."/>
            <person name="Tu H."/>
            <person name="Vos H."/>
            <person name="Wang M."/>
            <person name="Wolf Y.I."/>
            <person name="Yamagata H."/>
            <person name="Yamada T."/>
            <person name="Ye Y."/>
            <person name="Shaw J.R."/>
            <person name="Andrews J."/>
            <person name="Crease T.J."/>
            <person name="Tang H."/>
            <person name="Lucas S.M."/>
            <person name="Robertson H.M."/>
            <person name="Bork P."/>
            <person name="Koonin E.V."/>
            <person name="Zdobnov E.M."/>
            <person name="Grigoriev I.V."/>
            <person name="Lynch M."/>
            <person name="Boore J.L."/>
        </authorList>
    </citation>
    <scope>NUCLEOTIDE SEQUENCE [LARGE SCALE GENOMIC DNA]</scope>
</reference>
<evidence type="ECO:0000256" key="10">
    <source>
        <dbReference type="ARBA" id="ARBA00024938"/>
    </source>
</evidence>
<evidence type="ECO:0000256" key="7">
    <source>
        <dbReference type="ARBA" id="ARBA00022989"/>
    </source>
</evidence>
<dbReference type="AlphaFoldDB" id="E9GFN0"/>
<dbReference type="eggNOG" id="KOG4467">
    <property type="taxonomic scope" value="Eukaryota"/>
</dbReference>
<keyword evidence="9" id="KW-0325">Glycoprotein</keyword>
<evidence type="ECO:0000256" key="9">
    <source>
        <dbReference type="ARBA" id="ARBA00023180"/>
    </source>
</evidence>
<proteinExistence type="inferred from homology"/>
<protein>
    <submittedName>
        <fullName evidence="12">Uncharacterized protein</fullName>
    </submittedName>
</protein>